<organism evidence="1 2">
    <name type="scientific">Eragrostis curvula</name>
    <name type="common">weeping love grass</name>
    <dbReference type="NCBI Taxonomy" id="38414"/>
    <lineage>
        <taxon>Eukaryota</taxon>
        <taxon>Viridiplantae</taxon>
        <taxon>Streptophyta</taxon>
        <taxon>Embryophyta</taxon>
        <taxon>Tracheophyta</taxon>
        <taxon>Spermatophyta</taxon>
        <taxon>Magnoliopsida</taxon>
        <taxon>Liliopsida</taxon>
        <taxon>Poales</taxon>
        <taxon>Poaceae</taxon>
        <taxon>PACMAD clade</taxon>
        <taxon>Chloridoideae</taxon>
        <taxon>Eragrostideae</taxon>
        <taxon>Eragrostidinae</taxon>
        <taxon>Eragrostis</taxon>
    </lineage>
</organism>
<accession>A0A5J9VV02</accession>
<proteinExistence type="predicted"/>
<dbReference type="OrthoDB" id="686379at2759"/>
<dbReference type="Proteomes" id="UP000324897">
    <property type="component" value="Chromosome 4"/>
</dbReference>
<protein>
    <submittedName>
        <fullName evidence="1">Uncharacterized protein</fullName>
    </submittedName>
</protein>
<sequence length="79" mass="8933">MLFLGRPCSRAVSVSQYGMSGDQIFFVDDVMENVLEGYTFEEENTSVSAYNMRTGELSSPLPMVWDRKMIPPACIPMCR</sequence>
<evidence type="ECO:0000313" key="1">
    <source>
        <dbReference type="EMBL" id="TVU39234.1"/>
    </source>
</evidence>
<dbReference type="EMBL" id="RWGY01000007">
    <property type="protein sequence ID" value="TVU39234.1"/>
    <property type="molecule type" value="Genomic_DNA"/>
</dbReference>
<comment type="caution">
    <text evidence="1">The sequence shown here is derived from an EMBL/GenBank/DDBJ whole genome shotgun (WGS) entry which is preliminary data.</text>
</comment>
<keyword evidence="2" id="KW-1185">Reference proteome</keyword>
<feature type="non-terminal residue" evidence="1">
    <location>
        <position position="1"/>
    </location>
</feature>
<name>A0A5J9VV02_9POAL</name>
<dbReference type="Gramene" id="TVU39234">
    <property type="protein sequence ID" value="TVU39234"/>
    <property type="gene ID" value="EJB05_12643"/>
</dbReference>
<evidence type="ECO:0000313" key="2">
    <source>
        <dbReference type="Proteomes" id="UP000324897"/>
    </source>
</evidence>
<dbReference type="AlphaFoldDB" id="A0A5J9VV02"/>
<gene>
    <name evidence="1" type="ORF">EJB05_12643</name>
</gene>
<reference evidence="1 2" key="1">
    <citation type="journal article" date="2019" name="Sci. Rep.">
        <title>A high-quality genome of Eragrostis curvula grass provides insights into Poaceae evolution and supports new strategies to enhance forage quality.</title>
        <authorList>
            <person name="Carballo J."/>
            <person name="Santos B.A.C.M."/>
            <person name="Zappacosta D."/>
            <person name="Garbus I."/>
            <person name="Selva J.P."/>
            <person name="Gallo C.A."/>
            <person name="Diaz A."/>
            <person name="Albertini E."/>
            <person name="Caccamo M."/>
            <person name="Echenique V."/>
        </authorList>
    </citation>
    <scope>NUCLEOTIDE SEQUENCE [LARGE SCALE GENOMIC DNA]</scope>
    <source>
        <strain evidence="2">cv. Victoria</strain>
        <tissue evidence="1">Leaf</tissue>
    </source>
</reference>